<evidence type="ECO:0000313" key="2">
    <source>
        <dbReference type="EMBL" id="NMH81854.1"/>
    </source>
</evidence>
<name>A0ABX1RQD1_9PSEU</name>
<accession>A0ABX1RQD1</accession>
<organism evidence="2 3">
    <name type="scientific">Pseudonocardia xinjiangensis</name>
    <dbReference type="NCBI Taxonomy" id="75289"/>
    <lineage>
        <taxon>Bacteria</taxon>
        <taxon>Bacillati</taxon>
        <taxon>Actinomycetota</taxon>
        <taxon>Actinomycetes</taxon>
        <taxon>Pseudonocardiales</taxon>
        <taxon>Pseudonocardiaceae</taxon>
        <taxon>Pseudonocardia</taxon>
    </lineage>
</organism>
<sequence>MSPATRYSTTDDDWTPATGRHAFDEDAELTPIFHALTRGGWRRRQHEPAAPAVRPAQAAPPPPPRPDPVDAFRRDPLTAPIPVQALTPAPSIPNSRVSGTGAHVAVPAARHELIDEGRHHHRREAYSSRW</sequence>
<dbReference type="RefSeq" id="WP_169399881.1">
    <property type="nucleotide sequence ID" value="NZ_BAAAJH010000001.1"/>
</dbReference>
<dbReference type="EMBL" id="JAAXKY010000176">
    <property type="protein sequence ID" value="NMH81854.1"/>
    <property type="molecule type" value="Genomic_DNA"/>
</dbReference>
<proteinExistence type="predicted"/>
<gene>
    <name evidence="2" type="ORF">HF577_32780</name>
</gene>
<feature type="compositionally biased region" description="Low complexity" evidence="1">
    <location>
        <begin position="48"/>
        <end position="57"/>
    </location>
</feature>
<evidence type="ECO:0000256" key="1">
    <source>
        <dbReference type="SAM" id="MobiDB-lite"/>
    </source>
</evidence>
<evidence type="ECO:0000313" key="3">
    <source>
        <dbReference type="Proteomes" id="UP001296706"/>
    </source>
</evidence>
<protein>
    <submittedName>
        <fullName evidence="2">Uncharacterized protein</fullName>
    </submittedName>
</protein>
<keyword evidence="3" id="KW-1185">Reference proteome</keyword>
<feature type="region of interest" description="Disordered" evidence="1">
    <location>
        <begin position="1"/>
        <end position="75"/>
    </location>
</feature>
<feature type="region of interest" description="Disordered" evidence="1">
    <location>
        <begin position="80"/>
        <end position="99"/>
    </location>
</feature>
<reference evidence="2 3" key="1">
    <citation type="submission" date="2020-04" db="EMBL/GenBank/DDBJ databases">
        <authorList>
            <person name="Klaysubun C."/>
            <person name="Duangmal K."/>
            <person name="Lipun K."/>
        </authorList>
    </citation>
    <scope>NUCLEOTIDE SEQUENCE [LARGE SCALE GENOMIC DNA]</scope>
    <source>
        <strain evidence="2 3">JCM 11839</strain>
    </source>
</reference>
<dbReference type="Proteomes" id="UP001296706">
    <property type="component" value="Unassembled WGS sequence"/>
</dbReference>
<comment type="caution">
    <text evidence="2">The sequence shown here is derived from an EMBL/GenBank/DDBJ whole genome shotgun (WGS) entry which is preliminary data.</text>
</comment>